<dbReference type="Proteomes" id="UP000220959">
    <property type="component" value="Unassembled WGS sequence"/>
</dbReference>
<keyword evidence="2" id="KW-1185">Reference proteome</keyword>
<accession>A0ACC9CX92</accession>
<gene>
    <name evidence="1" type="ORF">CGS49_10345</name>
</gene>
<dbReference type="EMBL" id="NMTR01000021">
    <property type="protein sequence ID" value="PDX60399.1"/>
    <property type="molecule type" value="Genomic_DNA"/>
</dbReference>
<proteinExistence type="predicted"/>
<organism evidence="1 2">
    <name type="scientific">Faecalibacterium langellae</name>
    <dbReference type="NCBI Taxonomy" id="3435293"/>
    <lineage>
        <taxon>Bacteria</taxon>
        <taxon>Bacillati</taxon>
        <taxon>Bacillota</taxon>
        <taxon>Clostridia</taxon>
        <taxon>Eubacteriales</taxon>
        <taxon>Oscillospiraceae</taxon>
        <taxon>Faecalibacterium</taxon>
    </lineage>
</organism>
<sequence length="326" mass="33632">MQDISMILQLFGGLALFLYGMDSMSRAIQLGAGKRLRSLLARCTANPVAGLVTGAAVTAVVQSSSAVTVMVIAFLAAGLLQLRQAVPVVFGANIGTTVTAQLLAFQVEQGRYLLLFGGVLLCFACKGQKGRCAGEALFGFGLLFEGITVMSSALQPLTESPQLWQWLVRVQANPALGLLAGLGMTLTVQSSSATIAMLQTVAAQPGPDGVHGLLSLAGAIPVLLGDNIGTTITAVLASIGQGKDAKRVAAAHAIFNLSGAVVCCGLLGPFAALVQRLSPAGPECAVIARQIANAHTLFNVCCALVWLPLTGRMVRLVTRLLPDRAA</sequence>
<reference evidence="1 2" key="1">
    <citation type="journal article" date="2017" name="Front. Microbiol.">
        <title>New Insights into the Diversity of the Genus Faecalibacterium.</title>
        <authorList>
            <person name="Benevides L."/>
            <person name="Burman S."/>
            <person name="Martin R."/>
            <person name="Robert V."/>
            <person name="Thomas M."/>
            <person name="Miquel S."/>
            <person name="Chain F."/>
            <person name="Sokol H."/>
            <person name="Bermudez-Humaran L.G."/>
            <person name="Morrison M."/>
            <person name="Langella P."/>
            <person name="Azevedo V.A."/>
            <person name="Chatel J.M."/>
            <person name="Soares S."/>
        </authorList>
    </citation>
    <scope>NUCLEOTIDE SEQUENCE [LARGE SCALE GENOMIC DNA]</scope>
    <source>
        <strain evidence="2">CNCM I-4541</strain>
    </source>
</reference>
<comment type="caution">
    <text evidence="1">The sequence shown here is derived from an EMBL/GenBank/DDBJ whole genome shotgun (WGS) entry which is preliminary data.</text>
</comment>
<protein>
    <submittedName>
        <fullName evidence="1">Na/Pi-cotransporter II</fullName>
    </submittedName>
</protein>
<evidence type="ECO:0000313" key="1">
    <source>
        <dbReference type="EMBL" id="PDX60399.1"/>
    </source>
</evidence>
<name>A0ACC9CX92_9FIRM</name>
<evidence type="ECO:0000313" key="2">
    <source>
        <dbReference type="Proteomes" id="UP000220959"/>
    </source>
</evidence>